<dbReference type="InterPro" id="IPR038090">
    <property type="entry name" value="Cdt1_C_WH_dom_sf"/>
</dbReference>
<keyword evidence="2" id="KW-0131">Cell cycle</keyword>
<feature type="compositionally biased region" description="Polar residues" evidence="3">
    <location>
        <begin position="152"/>
        <end position="170"/>
    </location>
</feature>
<evidence type="ECO:0000259" key="4">
    <source>
        <dbReference type="Pfam" id="PF16679"/>
    </source>
</evidence>
<dbReference type="InterPro" id="IPR032054">
    <property type="entry name" value="Cdt1_C"/>
</dbReference>
<dbReference type="Gene3D" id="1.10.10.1420">
    <property type="entry name" value="DNA replication factor Cdt1, C-terminal WH domain"/>
    <property type="match status" value="1"/>
</dbReference>
<comment type="caution">
    <text evidence="5">The sequence shown here is derived from an EMBL/GenBank/DDBJ whole genome shotgun (WGS) entry which is preliminary data.</text>
</comment>
<reference evidence="5 6" key="1">
    <citation type="submission" date="2018-12" db="EMBL/GenBank/DDBJ databases">
        <title>Genome sequence and assembly of Colletotrichum trifolii.</title>
        <authorList>
            <person name="Gan P."/>
            <person name="Shirasu K."/>
        </authorList>
    </citation>
    <scope>NUCLEOTIDE SEQUENCE [LARGE SCALE GENOMIC DNA]</scope>
    <source>
        <strain evidence="5 6">543-2</strain>
    </source>
</reference>
<evidence type="ECO:0000256" key="3">
    <source>
        <dbReference type="SAM" id="MobiDB-lite"/>
    </source>
</evidence>
<accession>A0A4R8R8F5</accession>
<organism evidence="5 6">
    <name type="scientific">Colletotrichum trifolii</name>
    <dbReference type="NCBI Taxonomy" id="5466"/>
    <lineage>
        <taxon>Eukaryota</taxon>
        <taxon>Fungi</taxon>
        <taxon>Dikarya</taxon>
        <taxon>Ascomycota</taxon>
        <taxon>Pezizomycotina</taxon>
        <taxon>Sordariomycetes</taxon>
        <taxon>Hypocreomycetidae</taxon>
        <taxon>Glomerellales</taxon>
        <taxon>Glomerellaceae</taxon>
        <taxon>Colletotrichum</taxon>
        <taxon>Colletotrichum orbiculare species complex</taxon>
    </lineage>
</organism>
<evidence type="ECO:0000256" key="2">
    <source>
        <dbReference type="ARBA" id="ARBA00023306"/>
    </source>
</evidence>
<feature type="region of interest" description="Disordered" evidence="3">
    <location>
        <begin position="366"/>
        <end position="389"/>
    </location>
</feature>
<feature type="domain" description="DNA replication factor Cdt1 C-terminal" evidence="4">
    <location>
        <begin position="390"/>
        <end position="489"/>
    </location>
</feature>
<evidence type="ECO:0000313" key="6">
    <source>
        <dbReference type="Proteomes" id="UP000295703"/>
    </source>
</evidence>
<evidence type="ECO:0000313" key="5">
    <source>
        <dbReference type="EMBL" id="TDZ49537.1"/>
    </source>
</evidence>
<name>A0A4R8R8F5_COLTR</name>
<dbReference type="AlphaFoldDB" id="A0A4R8R8F5"/>
<dbReference type="Pfam" id="PF16679">
    <property type="entry name" value="CDT1_C"/>
    <property type="match status" value="1"/>
</dbReference>
<proteinExistence type="inferred from homology"/>
<keyword evidence="6" id="KW-1185">Reference proteome</keyword>
<dbReference type="STRING" id="5466.A0A4R8R8F5"/>
<sequence length="517" mass="56559">MARAAARRQVKPAAPPTINTISKYARVSKTQSAPVDDAKKTFYIEIASSRSLKTTEVASETEDSSVKPLSAPVTTPSSRKRKARDADDDDESTARTSATVPESLKRQRISKHGWKDEPVPVKKELKPVAPIESIPKHTIPSVVDTHRRSRKTTAISQAKSDGRKANNNVARSKKHTERTVKEEEELAAAKQLPAELLELLDLQRAILKTVALQFSYQKQNAPLNLGAVLPHISRTWGKRRVTSDDVRRCIAIQDMKQASNAAGGGDSEPALLNSPFIVADYGNGILCLELGAAKTTADVDENTLGAHFEQNLHMLCAERATDEMMELDACFENLSFTEDLPKSEIARRHVVNPLLGRGRGRALADLRGGEKQNKEPRRGNGTNPDGSKMSLLDRLRAKEAANAKLEVISGPELDRRKALQRVGDVTAIVSMLVAASSGGQQPVVSFQMPVLQQKIKDSLRVPMSQEEGVGVVRILATEVAPEWMKIATVAGKEHVVIQARRKPYDADITARVKRLSA</sequence>
<feature type="compositionally biased region" description="Basic and acidic residues" evidence="3">
    <location>
        <begin position="366"/>
        <end position="378"/>
    </location>
</feature>
<protein>
    <recommendedName>
        <fullName evidence="4">DNA replication factor Cdt1 C-terminal domain-containing protein</fullName>
    </recommendedName>
</protein>
<feature type="region of interest" description="Disordered" evidence="3">
    <location>
        <begin position="51"/>
        <end position="182"/>
    </location>
</feature>
<dbReference type="EMBL" id="RYZW01000094">
    <property type="protein sequence ID" value="TDZ49537.1"/>
    <property type="molecule type" value="Genomic_DNA"/>
</dbReference>
<dbReference type="Pfam" id="PF26121">
    <property type="entry name" value="HTH_CDT1"/>
    <property type="match status" value="1"/>
</dbReference>
<comment type="similarity">
    <text evidence="1">Belongs to the Cdt1 family.</text>
</comment>
<feature type="compositionally biased region" description="Basic and acidic residues" evidence="3">
    <location>
        <begin position="113"/>
        <end position="126"/>
    </location>
</feature>
<dbReference type="Proteomes" id="UP000295703">
    <property type="component" value="Unassembled WGS sequence"/>
</dbReference>
<evidence type="ECO:0000256" key="1">
    <source>
        <dbReference type="ARBA" id="ARBA00008356"/>
    </source>
</evidence>
<gene>
    <name evidence="5" type="ORF">CTRI78_v008106</name>
</gene>